<name>A0A1M6NPV0_REIAG</name>
<protein>
    <submittedName>
        <fullName evidence="2">HNH endonuclease</fullName>
    </submittedName>
</protein>
<keyword evidence="2" id="KW-0378">Hydrolase</keyword>
<dbReference type="Pfam" id="PF07463">
    <property type="entry name" value="NUMOD4"/>
    <property type="match status" value="1"/>
</dbReference>
<keyword evidence="2" id="KW-0540">Nuclease</keyword>
<dbReference type="GO" id="GO:0016788">
    <property type="term" value="F:hydrolase activity, acting on ester bonds"/>
    <property type="evidence" value="ECO:0007669"/>
    <property type="project" value="InterPro"/>
</dbReference>
<dbReference type="Gene3D" id="3.90.75.20">
    <property type="match status" value="1"/>
</dbReference>
<dbReference type="SUPFAM" id="SSF54060">
    <property type="entry name" value="His-Me finger endonucleases"/>
    <property type="match status" value="1"/>
</dbReference>
<evidence type="ECO:0000313" key="3">
    <source>
        <dbReference type="Proteomes" id="UP000184474"/>
    </source>
</evidence>
<dbReference type="InterPro" id="IPR010902">
    <property type="entry name" value="NUMOD4"/>
</dbReference>
<evidence type="ECO:0000259" key="1">
    <source>
        <dbReference type="Pfam" id="PF07463"/>
    </source>
</evidence>
<dbReference type="AlphaFoldDB" id="A0A1M6NPV0"/>
<dbReference type="InterPro" id="IPR044925">
    <property type="entry name" value="His-Me_finger_sf"/>
</dbReference>
<dbReference type="Proteomes" id="UP000184474">
    <property type="component" value="Unassembled WGS sequence"/>
</dbReference>
<gene>
    <name evidence="2" type="ORF">SAMN04488028_102352</name>
</gene>
<organism evidence="2 3">
    <name type="scientific">Reichenbachiella agariperforans</name>
    <dbReference type="NCBI Taxonomy" id="156994"/>
    <lineage>
        <taxon>Bacteria</taxon>
        <taxon>Pseudomonadati</taxon>
        <taxon>Bacteroidota</taxon>
        <taxon>Cytophagia</taxon>
        <taxon>Cytophagales</taxon>
        <taxon>Reichenbachiellaceae</taxon>
        <taxon>Reichenbachiella</taxon>
    </lineage>
</organism>
<dbReference type="GO" id="GO:0004519">
    <property type="term" value="F:endonuclease activity"/>
    <property type="evidence" value="ECO:0007669"/>
    <property type="project" value="UniProtKB-KW"/>
</dbReference>
<keyword evidence="3" id="KW-1185">Reference proteome</keyword>
<keyword evidence="2" id="KW-0255">Endonuclease</keyword>
<dbReference type="RefSeq" id="WP_073121275.1">
    <property type="nucleotide sequence ID" value="NZ_FRAA01000002.1"/>
</dbReference>
<accession>A0A1M6NPV0</accession>
<sequence>MGYQRIERISEVWKTIEGFSNYEVSNQGSIRRKARKTWHGGSKKDIFLKEKIMRQRWNKSCKCYFLDLLNDENQRKTVYPHKEVAKAFCINILPEEYTMIVHLDNNPKNNDSTNLEWVSPSEHMSFQFEVGNKNNFEVWKTRKKRYKNGFKSQPKANLKVAEDTRKTA</sequence>
<evidence type="ECO:0000313" key="2">
    <source>
        <dbReference type="EMBL" id="SHJ97777.1"/>
    </source>
</evidence>
<feature type="domain" description="NUMOD4" evidence="1">
    <location>
        <begin position="11"/>
        <end position="68"/>
    </location>
</feature>
<proteinExistence type="predicted"/>
<reference evidence="3" key="1">
    <citation type="submission" date="2016-11" db="EMBL/GenBank/DDBJ databases">
        <authorList>
            <person name="Varghese N."/>
            <person name="Submissions S."/>
        </authorList>
    </citation>
    <scope>NUCLEOTIDE SEQUENCE [LARGE SCALE GENOMIC DNA]</scope>
    <source>
        <strain evidence="3">DSM 26134</strain>
    </source>
</reference>
<dbReference type="EMBL" id="FRAA01000002">
    <property type="protein sequence ID" value="SHJ97777.1"/>
    <property type="molecule type" value="Genomic_DNA"/>
</dbReference>